<gene>
    <name evidence="2" type="ORF">URODEC1_LOCUS2730</name>
</gene>
<evidence type="ECO:0000313" key="3">
    <source>
        <dbReference type="Proteomes" id="UP001497457"/>
    </source>
</evidence>
<dbReference type="PANTHER" id="PTHR33511">
    <property type="entry name" value="OS06G0632400 PROTEIN"/>
    <property type="match status" value="1"/>
</dbReference>
<protein>
    <submittedName>
        <fullName evidence="2">Uncharacterized protein</fullName>
    </submittedName>
</protein>
<evidence type="ECO:0000256" key="1">
    <source>
        <dbReference type="SAM" id="MobiDB-lite"/>
    </source>
</evidence>
<reference evidence="2" key="1">
    <citation type="submission" date="2024-10" db="EMBL/GenBank/DDBJ databases">
        <authorList>
            <person name="Ryan C."/>
        </authorList>
    </citation>
    <scope>NUCLEOTIDE SEQUENCE [LARGE SCALE GENOMIC DNA]</scope>
</reference>
<dbReference type="EMBL" id="OZ075111">
    <property type="protein sequence ID" value="CAL4889487.1"/>
    <property type="molecule type" value="Genomic_DNA"/>
</dbReference>
<evidence type="ECO:0000313" key="2">
    <source>
        <dbReference type="EMBL" id="CAL4889487.1"/>
    </source>
</evidence>
<feature type="compositionally biased region" description="Basic and acidic residues" evidence="1">
    <location>
        <begin position="10"/>
        <end position="25"/>
    </location>
</feature>
<sequence length="83" mass="8782">MGGCFSSSAAREDAAAGHGGGEKRAMRVWPSDYDGGRWPYYVGERDVDTKARIFIDNFHRHCSGEVCDCGPDQTPAAAAAGAS</sequence>
<name>A0ABC8VEQ6_9POAL</name>
<dbReference type="AlphaFoldDB" id="A0ABC8VEQ6"/>
<accession>A0ABC8VEQ6</accession>
<feature type="region of interest" description="Disordered" evidence="1">
    <location>
        <begin position="1"/>
        <end position="28"/>
    </location>
</feature>
<organism evidence="2 3">
    <name type="scientific">Urochloa decumbens</name>
    <dbReference type="NCBI Taxonomy" id="240449"/>
    <lineage>
        <taxon>Eukaryota</taxon>
        <taxon>Viridiplantae</taxon>
        <taxon>Streptophyta</taxon>
        <taxon>Embryophyta</taxon>
        <taxon>Tracheophyta</taxon>
        <taxon>Spermatophyta</taxon>
        <taxon>Magnoliopsida</taxon>
        <taxon>Liliopsida</taxon>
        <taxon>Poales</taxon>
        <taxon>Poaceae</taxon>
        <taxon>PACMAD clade</taxon>
        <taxon>Panicoideae</taxon>
        <taxon>Panicodae</taxon>
        <taxon>Paniceae</taxon>
        <taxon>Melinidinae</taxon>
        <taxon>Urochloa</taxon>
    </lineage>
</organism>
<keyword evidence="3" id="KW-1185">Reference proteome</keyword>
<dbReference type="Proteomes" id="UP001497457">
    <property type="component" value="Chromosome 1b"/>
</dbReference>
<proteinExistence type="predicted"/>